<dbReference type="AlphaFoldDB" id="A0AAP0JS12"/>
<name>A0AAP0JS12_9MAGN</name>
<evidence type="ECO:0000313" key="1">
    <source>
        <dbReference type="EMBL" id="KAK9138856.1"/>
    </source>
</evidence>
<dbReference type="EMBL" id="JBBNAE010000003">
    <property type="protein sequence ID" value="KAK9138856.1"/>
    <property type="molecule type" value="Genomic_DNA"/>
</dbReference>
<comment type="caution">
    <text evidence="1">The sequence shown here is derived from an EMBL/GenBank/DDBJ whole genome shotgun (WGS) entry which is preliminary data.</text>
</comment>
<protein>
    <submittedName>
        <fullName evidence="1">Uncharacterized protein</fullName>
    </submittedName>
</protein>
<sequence length="93" mass="10249">MSIVGRSLLALASQGNTMDKVDSIILRNLNRIVNVYMEDKVQWAFPPDVHAQIFFDPHDQGIQSDTTVLIQDVDATTDTGFIPSDNDVEIGSS</sequence>
<accession>A0AAP0JS12</accession>
<organism evidence="1 2">
    <name type="scientific">Stephania japonica</name>
    <dbReference type="NCBI Taxonomy" id="461633"/>
    <lineage>
        <taxon>Eukaryota</taxon>
        <taxon>Viridiplantae</taxon>
        <taxon>Streptophyta</taxon>
        <taxon>Embryophyta</taxon>
        <taxon>Tracheophyta</taxon>
        <taxon>Spermatophyta</taxon>
        <taxon>Magnoliopsida</taxon>
        <taxon>Ranunculales</taxon>
        <taxon>Menispermaceae</taxon>
        <taxon>Menispermoideae</taxon>
        <taxon>Cissampelideae</taxon>
        <taxon>Stephania</taxon>
    </lineage>
</organism>
<proteinExistence type="predicted"/>
<dbReference type="Proteomes" id="UP001417504">
    <property type="component" value="Unassembled WGS sequence"/>
</dbReference>
<keyword evidence="2" id="KW-1185">Reference proteome</keyword>
<evidence type="ECO:0000313" key="2">
    <source>
        <dbReference type="Proteomes" id="UP001417504"/>
    </source>
</evidence>
<reference evidence="1 2" key="1">
    <citation type="submission" date="2024-01" db="EMBL/GenBank/DDBJ databases">
        <title>Genome assemblies of Stephania.</title>
        <authorList>
            <person name="Yang L."/>
        </authorList>
    </citation>
    <scope>NUCLEOTIDE SEQUENCE [LARGE SCALE GENOMIC DNA]</scope>
    <source>
        <strain evidence="1">QJT</strain>
        <tissue evidence="1">Leaf</tissue>
    </source>
</reference>
<gene>
    <name evidence="1" type="ORF">Sjap_009450</name>
</gene>